<evidence type="ECO:0000259" key="2">
    <source>
        <dbReference type="SMART" id="SM00245"/>
    </source>
</evidence>
<accession>A0ABW5JZE4</accession>
<sequence>MKQLTIIFLLVTITATSQEQTDYLKIVDTLINKTSDYYIFSDKANEIKAKLLSLSDNSFKNLSKKQFADTITAIFREKSNDKHFALLYRPDFLNNTESKKEQQQKFNEINRKWNFGFESVERLKGNIGYINYSGFAESNSSRETLAAAMNFVSNTNSLIIDLRNNQGGDGPMMLLFCSYFIENKQVLSKTYFRQSNKTVKNKTKSKVLGKKYLNKPIYILTNKNTFSAAEALSYNLQQKGIAKIIGETTAGAANPIELFVISNDFLFFVPTGNETNLTSNKNWEHIGVIPDYAISQENALEKAQLLALKNILKRNIKAEITNEEIEKRIIELTEKLK</sequence>
<name>A0ABW5JZE4_9FLAO</name>
<dbReference type="RefSeq" id="WP_379900941.1">
    <property type="nucleotide sequence ID" value="NZ_JBHULM010000007.1"/>
</dbReference>
<reference evidence="4" key="1">
    <citation type="journal article" date="2019" name="Int. J. Syst. Evol. Microbiol.">
        <title>The Global Catalogue of Microorganisms (GCM) 10K type strain sequencing project: providing services to taxonomists for standard genome sequencing and annotation.</title>
        <authorList>
            <consortium name="The Broad Institute Genomics Platform"/>
            <consortium name="The Broad Institute Genome Sequencing Center for Infectious Disease"/>
            <person name="Wu L."/>
            <person name="Ma J."/>
        </authorList>
    </citation>
    <scope>NUCLEOTIDE SEQUENCE [LARGE SCALE GENOMIC DNA]</scope>
    <source>
        <strain evidence="4">KCTC 42808</strain>
    </source>
</reference>
<dbReference type="InterPro" id="IPR029045">
    <property type="entry name" value="ClpP/crotonase-like_dom_sf"/>
</dbReference>
<dbReference type="SUPFAM" id="SSF52096">
    <property type="entry name" value="ClpP/crotonase"/>
    <property type="match status" value="1"/>
</dbReference>
<dbReference type="InterPro" id="IPR005151">
    <property type="entry name" value="Tail-specific_protease"/>
</dbReference>
<keyword evidence="1" id="KW-0175">Coiled coil</keyword>
<comment type="caution">
    <text evidence="3">The sequence shown here is derived from an EMBL/GenBank/DDBJ whole genome shotgun (WGS) entry which is preliminary data.</text>
</comment>
<organism evidence="3 4">
    <name type="scientific">Lacinutrix gracilariae</name>
    <dbReference type="NCBI Taxonomy" id="1747198"/>
    <lineage>
        <taxon>Bacteria</taxon>
        <taxon>Pseudomonadati</taxon>
        <taxon>Bacteroidota</taxon>
        <taxon>Flavobacteriia</taxon>
        <taxon>Flavobacteriales</taxon>
        <taxon>Flavobacteriaceae</taxon>
        <taxon>Lacinutrix</taxon>
    </lineage>
</organism>
<dbReference type="Gene3D" id="3.30.750.44">
    <property type="match status" value="1"/>
</dbReference>
<dbReference type="GO" id="GO:0016787">
    <property type="term" value="F:hydrolase activity"/>
    <property type="evidence" value="ECO:0007669"/>
    <property type="project" value="UniProtKB-KW"/>
</dbReference>
<evidence type="ECO:0000313" key="3">
    <source>
        <dbReference type="EMBL" id="MFD2541335.1"/>
    </source>
</evidence>
<gene>
    <name evidence="3" type="ORF">ACFSSB_03325</name>
</gene>
<dbReference type="SMART" id="SM00245">
    <property type="entry name" value="TSPc"/>
    <property type="match status" value="1"/>
</dbReference>
<keyword evidence="3" id="KW-0378">Hydrolase</keyword>
<dbReference type="EC" id="3.4.-.-" evidence="3"/>
<dbReference type="CDD" id="cd07563">
    <property type="entry name" value="Peptidase_S41_IRBP"/>
    <property type="match status" value="1"/>
</dbReference>
<dbReference type="Proteomes" id="UP001597467">
    <property type="component" value="Unassembled WGS sequence"/>
</dbReference>
<dbReference type="PANTHER" id="PTHR11261:SF3">
    <property type="entry name" value="RETINOL-BINDING PROTEIN 3"/>
    <property type="match status" value="1"/>
</dbReference>
<dbReference type="PANTHER" id="PTHR11261">
    <property type="entry name" value="INTERPHOTORECEPTOR RETINOID-BINDING PROTEIN"/>
    <property type="match status" value="1"/>
</dbReference>
<dbReference type="Pfam" id="PF03572">
    <property type="entry name" value="Peptidase_S41"/>
    <property type="match status" value="1"/>
</dbReference>
<feature type="coiled-coil region" evidence="1">
    <location>
        <begin position="308"/>
        <end position="335"/>
    </location>
</feature>
<evidence type="ECO:0000256" key="1">
    <source>
        <dbReference type="SAM" id="Coils"/>
    </source>
</evidence>
<proteinExistence type="predicted"/>
<feature type="domain" description="Tail specific protease" evidence="2">
    <location>
        <begin position="94"/>
        <end position="295"/>
    </location>
</feature>
<keyword evidence="4" id="KW-1185">Reference proteome</keyword>
<dbReference type="Gene3D" id="3.90.226.10">
    <property type="entry name" value="2-enoyl-CoA Hydratase, Chain A, domain 1"/>
    <property type="match status" value="1"/>
</dbReference>
<dbReference type="EMBL" id="JBHULM010000007">
    <property type="protein sequence ID" value="MFD2541335.1"/>
    <property type="molecule type" value="Genomic_DNA"/>
</dbReference>
<evidence type="ECO:0000313" key="4">
    <source>
        <dbReference type="Proteomes" id="UP001597467"/>
    </source>
</evidence>
<protein>
    <submittedName>
        <fullName evidence="3">S41 family peptidase</fullName>
        <ecNumber evidence="3">3.4.-.-</ecNumber>
    </submittedName>
</protein>